<evidence type="ECO:0000313" key="1">
    <source>
        <dbReference type="EMBL" id="NJC18493.1"/>
    </source>
</evidence>
<gene>
    <name evidence="1" type="ORF">GGR15_002120</name>
</gene>
<protein>
    <submittedName>
        <fullName evidence="1">Uncharacterized protein</fullName>
    </submittedName>
</protein>
<dbReference type="AlphaFoldDB" id="A0A7X6BKC5"/>
<name>A0A7X6BKC5_9BACT</name>
<proteinExistence type="predicted"/>
<reference evidence="1 2" key="1">
    <citation type="submission" date="2020-03" db="EMBL/GenBank/DDBJ databases">
        <title>Genomic Encyclopedia of Type Strains, Phase IV (KMG-IV): sequencing the most valuable type-strain genomes for metagenomic binning, comparative biology and taxonomic classification.</title>
        <authorList>
            <person name="Goeker M."/>
        </authorList>
    </citation>
    <scope>NUCLEOTIDE SEQUENCE [LARGE SCALE GENOMIC DNA]</scope>
    <source>
        <strain evidence="1 2">DSM 105722</strain>
    </source>
</reference>
<dbReference type="Proteomes" id="UP000576368">
    <property type="component" value="Unassembled WGS sequence"/>
</dbReference>
<organism evidence="1 2">
    <name type="scientific">Butyricimonas paravirosa</name>
    <dbReference type="NCBI Taxonomy" id="1472417"/>
    <lineage>
        <taxon>Bacteria</taxon>
        <taxon>Pseudomonadati</taxon>
        <taxon>Bacteroidota</taxon>
        <taxon>Bacteroidia</taxon>
        <taxon>Bacteroidales</taxon>
        <taxon>Odoribacteraceae</taxon>
        <taxon>Butyricimonas</taxon>
    </lineage>
</organism>
<evidence type="ECO:0000313" key="2">
    <source>
        <dbReference type="Proteomes" id="UP000576368"/>
    </source>
</evidence>
<dbReference type="EMBL" id="JAATLI010000007">
    <property type="protein sequence ID" value="NJC18493.1"/>
    <property type="molecule type" value="Genomic_DNA"/>
</dbReference>
<sequence>MLNENKQIPKVPNLPEYQRDSMDEFFEDVKFLTSFIGCNIFEIIKTKEQQDLHLFYTTGRGYNAKGYYNASGFTVLKGSMIKKDSVPSLNWKVKRELLIKRKYIPNKVQISTK</sequence>
<accession>A0A7X6BKC5</accession>
<comment type="caution">
    <text evidence="1">The sequence shown here is derived from an EMBL/GenBank/DDBJ whole genome shotgun (WGS) entry which is preliminary data.</text>
</comment>